<dbReference type="Proteomes" id="UP000253551">
    <property type="component" value="Unassembled WGS sequence"/>
</dbReference>
<sequence>MTMYQKLSESSTISKKDKSNKLKYAFQFQVEKAKLLMSAKKNMPINDSVVIVNGLLRLTSKLTKSRLPQK</sequence>
<evidence type="ECO:0000313" key="2">
    <source>
        <dbReference type="Proteomes" id="UP000253551"/>
    </source>
</evidence>
<comment type="caution">
    <text evidence="1">The sequence shown here is derived from an EMBL/GenBank/DDBJ whole genome shotgun (WGS) entry which is preliminary data.</text>
</comment>
<proteinExistence type="predicted"/>
<dbReference type="OrthoDB" id="10489856at2759"/>
<name>A0A367KG79_RHIST</name>
<reference evidence="1 2" key="1">
    <citation type="journal article" date="2018" name="G3 (Bethesda)">
        <title>Phylogenetic and Phylogenomic Definition of Rhizopus Species.</title>
        <authorList>
            <person name="Gryganskyi A.P."/>
            <person name="Golan J."/>
            <person name="Dolatabadi S."/>
            <person name="Mondo S."/>
            <person name="Robb S."/>
            <person name="Idnurm A."/>
            <person name="Muszewska A."/>
            <person name="Steczkiewicz K."/>
            <person name="Masonjones S."/>
            <person name="Liao H.L."/>
            <person name="Gajdeczka M.T."/>
            <person name="Anike F."/>
            <person name="Vuek A."/>
            <person name="Anishchenko I.M."/>
            <person name="Voigt K."/>
            <person name="de Hoog G.S."/>
            <person name="Smith M.E."/>
            <person name="Heitman J."/>
            <person name="Vilgalys R."/>
            <person name="Stajich J.E."/>
        </authorList>
    </citation>
    <scope>NUCLEOTIDE SEQUENCE [LARGE SCALE GENOMIC DNA]</scope>
    <source>
        <strain evidence="1 2">LSU 92-RS-03</strain>
    </source>
</reference>
<gene>
    <name evidence="1" type="ORF">CU098_012110</name>
</gene>
<dbReference type="AlphaFoldDB" id="A0A367KG79"/>
<organism evidence="1 2">
    <name type="scientific">Rhizopus stolonifer</name>
    <name type="common">Rhizopus nigricans</name>
    <dbReference type="NCBI Taxonomy" id="4846"/>
    <lineage>
        <taxon>Eukaryota</taxon>
        <taxon>Fungi</taxon>
        <taxon>Fungi incertae sedis</taxon>
        <taxon>Mucoromycota</taxon>
        <taxon>Mucoromycotina</taxon>
        <taxon>Mucoromycetes</taxon>
        <taxon>Mucorales</taxon>
        <taxon>Mucorineae</taxon>
        <taxon>Rhizopodaceae</taxon>
        <taxon>Rhizopus</taxon>
    </lineage>
</organism>
<protein>
    <submittedName>
        <fullName evidence="1">Uncharacterized protein</fullName>
    </submittedName>
</protein>
<keyword evidence="2" id="KW-1185">Reference proteome</keyword>
<dbReference type="EMBL" id="PJQM01001761">
    <property type="protein sequence ID" value="RCI01226.1"/>
    <property type="molecule type" value="Genomic_DNA"/>
</dbReference>
<accession>A0A367KG79</accession>
<feature type="non-terminal residue" evidence="1">
    <location>
        <position position="1"/>
    </location>
</feature>
<evidence type="ECO:0000313" key="1">
    <source>
        <dbReference type="EMBL" id="RCI01226.1"/>
    </source>
</evidence>